<dbReference type="AlphaFoldDB" id="A0A8H7ZBM7"/>
<protein>
    <submittedName>
        <fullName evidence="1">Uncharacterized protein</fullName>
    </submittedName>
</protein>
<dbReference type="EMBL" id="JAEVHI010000001">
    <property type="protein sequence ID" value="KAG5305337.1"/>
    <property type="molecule type" value="Genomic_DNA"/>
</dbReference>
<reference evidence="1 2" key="1">
    <citation type="submission" date="2021-01" db="EMBL/GenBank/DDBJ databases">
        <title>Chromosome-level genome assembly of a human fungal pathogen reveals clustering of transcriptionally co-regulated genes.</title>
        <authorList>
            <person name="Voorhies M."/>
            <person name="Cohen S."/>
            <person name="Shea T.P."/>
            <person name="Petrus S."/>
            <person name="Munoz J.F."/>
            <person name="Poplawski S."/>
            <person name="Goldman W.E."/>
            <person name="Michael T."/>
            <person name="Cuomo C.A."/>
            <person name="Sil A."/>
            <person name="Beyhan S."/>
        </authorList>
    </citation>
    <scope>NUCLEOTIDE SEQUENCE [LARGE SCALE GENOMIC DNA]</scope>
    <source>
        <strain evidence="1 2">G184AR</strain>
    </source>
</reference>
<evidence type="ECO:0000313" key="2">
    <source>
        <dbReference type="Proteomes" id="UP000670092"/>
    </source>
</evidence>
<dbReference type="VEuPathDB" id="FungiDB:I7I52_03959"/>
<evidence type="ECO:0000313" key="1">
    <source>
        <dbReference type="EMBL" id="KAG5305337.1"/>
    </source>
</evidence>
<dbReference type="Proteomes" id="UP000670092">
    <property type="component" value="Unassembled WGS sequence"/>
</dbReference>
<comment type="caution">
    <text evidence="1">The sequence shown here is derived from an EMBL/GenBank/DDBJ whole genome shotgun (WGS) entry which is preliminary data.</text>
</comment>
<proteinExistence type="predicted"/>
<accession>A0A8H7ZBM7</accession>
<name>A0A8H7ZBM7_AJECA</name>
<gene>
    <name evidence="1" type="ORF">I7I52_03959</name>
</gene>
<organism evidence="1 2">
    <name type="scientific">Ajellomyces capsulatus</name>
    <name type="common">Darling's disease fungus</name>
    <name type="synonym">Histoplasma capsulatum</name>
    <dbReference type="NCBI Taxonomy" id="5037"/>
    <lineage>
        <taxon>Eukaryota</taxon>
        <taxon>Fungi</taxon>
        <taxon>Dikarya</taxon>
        <taxon>Ascomycota</taxon>
        <taxon>Pezizomycotina</taxon>
        <taxon>Eurotiomycetes</taxon>
        <taxon>Eurotiomycetidae</taxon>
        <taxon>Onygenales</taxon>
        <taxon>Ajellomycetaceae</taxon>
        <taxon>Histoplasma</taxon>
    </lineage>
</organism>
<sequence>MRVYNIPTTFPSACNMHKIPSSGGGDGLTMYVHIRSYNREMVFKTTDTLYKWSNLSLFYKNAVSSSSVIAMLFKCTAQLHASTEGPDISLRRELAAISRYLASNPGRYINSIRPSSRSLWEKPDQLVWIENAPCT</sequence>